<name>A0A917JYJ6_9GAMM</name>
<feature type="domain" description="DUF4440" evidence="2">
    <location>
        <begin position="24"/>
        <end position="132"/>
    </location>
</feature>
<dbReference type="Gene3D" id="3.10.450.50">
    <property type="match status" value="1"/>
</dbReference>
<dbReference type="InterPro" id="IPR032710">
    <property type="entry name" value="NTF2-like_dom_sf"/>
</dbReference>
<protein>
    <submittedName>
        <fullName evidence="3">Periplasmic L-asparaginase</fullName>
    </submittedName>
</protein>
<comment type="caution">
    <text evidence="3">The sequence shown here is derived from an EMBL/GenBank/DDBJ whole genome shotgun (WGS) entry which is preliminary data.</text>
</comment>
<dbReference type="SUPFAM" id="SSF54427">
    <property type="entry name" value="NTF2-like"/>
    <property type="match status" value="1"/>
</dbReference>
<dbReference type="InterPro" id="IPR027843">
    <property type="entry name" value="DUF4440"/>
</dbReference>
<dbReference type="Proteomes" id="UP000613743">
    <property type="component" value="Unassembled WGS sequence"/>
</dbReference>
<proteinExistence type="predicted"/>
<feature type="signal peptide" evidence="1">
    <location>
        <begin position="1"/>
        <end position="17"/>
    </location>
</feature>
<evidence type="ECO:0000259" key="2">
    <source>
        <dbReference type="Pfam" id="PF14534"/>
    </source>
</evidence>
<gene>
    <name evidence="3" type="ORF">GCM10009332_29280</name>
</gene>
<keyword evidence="1" id="KW-0732">Signal</keyword>
<sequence length="139" mass="16243">MRQFIWALVLLSPLSLAASPQEEITQVITAQQQAWNQGDLDSYMKGYWQSEHMRFVTQNDFRYGWEPTLAAYKKHYPNKAALGELKFTIHHIQLLSDVAAIVVGRWELTRQKDNPKGVFTLLMEKIEEQWLITHDHTSE</sequence>
<dbReference type="EMBL" id="BMPZ01000010">
    <property type="protein sequence ID" value="GGI90061.1"/>
    <property type="molecule type" value="Genomic_DNA"/>
</dbReference>
<accession>A0A917JYJ6</accession>
<reference evidence="3" key="2">
    <citation type="submission" date="2020-09" db="EMBL/GenBank/DDBJ databases">
        <authorList>
            <person name="Sun Q."/>
            <person name="Ohkuma M."/>
        </authorList>
    </citation>
    <scope>NUCLEOTIDE SEQUENCE</scope>
    <source>
        <strain evidence="3">JCM 30804</strain>
    </source>
</reference>
<evidence type="ECO:0000313" key="3">
    <source>
        <dbReference type="EMBL" id="GGI90061.1"/>
    </source>
</evidence>
<dbReference type="Pfam" id="PF14534">
    <property type="entry name" value="DUF4440"/>
    <property type="match status" value="1"/>
</dbReference>
<dbReference type="AlphaFoldDB" id="A0A917JYJ6"/>
<feature type="chain" id="PRO_5037806032" evidence="1">
    <location>
        <begin position="18"/>
        <end position="139"/>
    </location>
</feature>
<reference evidence="3" key="1">
    <citation type="journal article" date="2014" name="Int. J. Syst. Evol. Microbiol.">
        <title>Complete genome sequence of Corynebacterium casei LMG S-19264T (=DSM 44701T), isolated from a smear-ripened cheese.</title>
        <authorList>
            <consortium name="US DOE Joint Genome Institute (JGI-PGF)"/>
            <person name="Walter F."/>
            <person name="Albersmeier A."/>
            <person name="Kalinowski J."/>
            <person name="Ruckert C."/>
        </authorList>
    </citation>
    <scope>NUCLEOTIDE SEQUENCE</scope>
    <source>
        <strain evidence="3">JCM 30804</strain>
    </source>
</reference>
<organism evidence="3 4">
    <name type="scientific">Shewanella gelidii</name>
    <dbReference type="NCBI Taxonomy" id="1642821"/>
    <lineage>
        <taxon>Bacteria</taxon>
        <taxon>Pseudomonadati</taxon>
        <taxon>Pseudomonadota</taxon>
        <taxon>Gammaproteobacteria</taxon>
        <taxon>Alteromonadales</taxon>
        <taxon>Shewanellaceae</taxon>
        <taxon>Shewanella</taxon>
    </lineage>
</organism>
<dbReference type="RefSeq" id="WP_188922284.1">
    <property type="nucleotide sequence ID" value="NZ_BMPZ01000010.1"/>
</dbReference>
<evidence type="ECO:0000313" key="4">
    <source>
        <dbReference type="Proteomes" id="UP000613743"/>
    </source>
</evidence>
<keyword evidence="4" id="KW-1185">Reference proteome</keyword>
<evidence type="ECO:0000256" key="1">
    <source>
        <dbReference type="SAM" id="SignalP"/>
    </source>
</evidence>